<gene>
    <name evidence="2" type="ORF">FEA48_14310</name>
</gene>
<dbReference type="RefSeq" id="WP_081516947.1">
    <property type="nucleotide sequence ID" value="NZ_VASG01000004.1"/>
</dbReference>
<reference evidence="2 3" key="1">
    <citation type="submission" date="2019-05" db="EMBL/GenBank/DDBJ databases">
        <authorList>
            <person name="Moore K."/>
            <person name="O'Neill P."/>
            <person name="Farbos A."/>
            <person name="Studholme D.J."/>
        </authorList>
    </citation>
    <scope>NUCLEOTIDE SEQUENCE [LARGE SCALE GENOMIC DNA]</scope>
    <source>
        <strain evidence="2 3">DSM 9128</strain>
    </source>
</reference>
<protein>
    <submittedName>
        <fullName evidence="2">Uncharacterized protein</fullName>
    </submittedName>
</protein>
<feature type="transmembrane region" description="Helical" evidence="1">
    <location>
        <begin position="89"/>
        <end position="110"/>
    </location>
</feature>
<sequence>MSHKSHTAQLDDDICVHIFAASGAMVGVCLTVVGILRIIVGQHRVDLIGQDMLAVNTVIYLATTLAAYFGLRTRKLQRNHRLERLADTLFLVGLSITTLTTAFIACAMSCC</sequence>
<dbReference type="Proteomes" id="UP000307510">
    <property type="component" value="Unassembled WGS sequence"/>
</dbReference>
<reference evidence="3" key="2">
    <citation type="submission" date="2019-06" db="EMBL/GenBank/DDBJ databases">
        <title>AzeR, a transcriptional regulator that responds to azelaic acid in Pseudomonas nitroreducens.</title>
        <authorList>
            <person name="Bez C."/>
            <person name="Javvadi S.G."/>
            <person name="Bertani I."/>
            <person name="Devescovi G."/>
            <person name="Studholme D.J."/>
            <person name="Geller A."/>
            <person name="Levy A."/>
            <person name="Venturi V."/>
        </authorList>
    </citation>
    <scope>NUCLEOTIDE SEQUENCE [LARGE SCALE GENOMIC DNA]</scope>
    <source>
        <strain evidence="3">DSM 9128</strain>
    </source>
</reference>
<keyword evidence="1" id="KW-0472">Membrane</keyword>
<evidence type="ECO:0000313" key="3">
    <source>
        <dbReference type="Proteomes" id="UP000307510"/>
    </source>
</evidence>
<keyword evidence="1" id="KW-0812">Transmembrane</keyword>
<dbReference type="EMBL" id="VASG01000004">
    <property type="protein sequence ID" value="TLP73417.1"/>
    <property type="molecule type" value="Genomic_DNA"/>
</dbReference>
<feature type="transmembrane region" description="Helical" evidence="1">
    <location>
        <begin position="52"/>
        <end position="69"/>
    </location>
</feature>
<evidence type="ECO:0000256" key="1">
    <source>
        <dbReference type="SAM" id="Phobius"/>
    </source>
</evidence>
<keyword evidence="1" id="KW-1133">Transmembrane helix</keyword>
<name>A0A5R9A672_PSENT</name>
<comment type="caution">
    <text evidence="2">The sequence shown here is derived from an EMBL/GenBank/DDBJ whole genome shotgun (WGS) entry which is preliminary data.</text>
</comment>
<organism evidence="2 3">
    <name type="scientific">Pseudomonas nitroreducens</name>
    <dbReference type="NCBI Taxonomy" id="46680"/>
    <lineage>
        <taxon>Bacteria</taxon>
        <taxon>Pseudomonadati</taxon>
        <taxon>Pseudomonadota</taxon>
        <taxon>Gammaproteobacteria</taxon>
        <taxon>Pseudomonadales</taxon>
        <taxon>Pseudomonadaceae</taxon>
        <taxon>Pseudomonas</taxon>
    </lineage>
</organism>
<dbReference type="AlphaFoldDB" id="A0A5R9A672"/>
<evidence type="ECO:0000313" key="2">
    <source>
        <dbReference type="EMBL" id="TLP73417.1"/>
    </source>
</evidence>
<feature type="transmembrane region" description="Helical" evidence="1">
    <location>
        <begin position="16"/>
        <end position="40"/>
    </location>
</feature>
<proteinExistence type="predicted"/>
<accession>A0A5R9A672</accession>